<dbReference type="Proteomes" id="UP001237642">
    <property type="component" value="Unassembled WGS sequence"/>
</dbReference>
<dbReference type="InterPro" id="IPR015915">
    <property type="entry name" value="Kelch-typ_b-propeller"/>
</dbReference>
<evidence type="ECO:0000313" key="2">
    <source>
        <dbReference type="Proteomes" id="UP001237642"/>
    </source>
</evidence>
<protein>
    <submittedName>
        <fullName evidence="1">Uncharacterized protein</fullName>
    </submittedName>
</protein>
<reference evidence="1" key="1">
    <citation type="submission" date="2023-02" db="EMBL/GenBank/DDBJ databases">
        <title>Genome of toxic invasive species Heracleum sosnowskyi carries increased number of genes despite the absence of recent whole-genome duplications.</title>
        <authorList>
            <person name="Schelkunov M."/>
            <person name="Shtratnikova V."/>
            <person name="Makarenko M."/>
            <person name="Klepikova A."/>
            <person name="Omelchenko D."/>
            <person name="Novikova G."/>
            <person name="Obukhova E."/>
            <person name="Bogdanov V."/>
            <person name="Penin A."/>
            <person name="Logacheva M."/>
        </authorList>
    </citation>
    <scope>NUCLEOTIDE SEQUENCE</scope>
    <source>
        <strain evidence="1">Hsosn_3</strain>
        <tissue evidence="1">Leaf</tissue>
    </source>
</reference>
<proteinExistence type="predicted"/>
<evidence type="ECO:0000313" key="1">
    <source>
        <dbReference type="EMBL" id="KAK1385530.1"/>
    </source>
</evidence>
<dbReference type="EMBL" id="JAUIZM010000005">
    <property type="protein sequence ID" value="KAK1385530.1"/>
    <property type="molecule type" value="Genomic_DNA"/>
</dbReference>
<dbReference type="InterPro" id="IPR006652">
    <property type="entry name" value="Kelch_1"/>
</dbReference>
<dbReference type="Pfam" id="PF01344">
    <property type="entry name" value="Kelch_1"/>
    <property type="match status" value="1"/>
</dbReference>
<gene>
    <name evidence="1" type="ORF">POM88_023265</name>
</gene>
<name>A0AAD8MQB4_9APIA</name>
<accession>A0AAD8MQB4</accession>
<dbReference type="SUPFAM" id="SSF117281">
    <property type="entry name" value="Kelch motif"/>
    <property type="match status" value="1"/>
</dbReference>
<keyword evidence="2" id="KW-1185">Reference proteome</keyword>
<comment type="caution">
    <text evidence="1">The sequence shown here is derived from an EMBL/GenBank/DDBJ whole genome shotgun (WGS) entry which is preliminary data.</text>
</comment>
<organism evidence="1 2">
    <name type="scientific">Heracleum sosnowskyi</name>
    <dbReference type="NCBI Taxonomy" id="360622"/>
    <lineage>
        <taxon>Eukaryota</taxon>
        <taxon>Viridiplantae</taxon>
        <taxon>Streptophyta</taxon>
        <taxon>Embryophyta</taxon>
        <taxon>Tracheophyta</taxon>
        <taxon>Spermatophyta</taxon>
        <taxon>Magnoliopsida</taxon>
        <taxon>eudicotyledons</taxon>
        <taxon>Gunneridae</taxon>
        <taxon>Pentapetalae</taxon>
        <taxon>asterids</taxon>
        <taxon>campanulids</taxon>
        <taxon>Apiales</taxon>
        <taxon>Apiaceae</taxon>
        <taxon>Apioideae</taxon>
        <taxon>apioid superclade</taxon>
        <taxon>Tordylieae</taxon>
        <taxon>Tordyliinae</taxon>
        <taxon>Heracleum</taxon>
    </lineage>
</organism>
<sequence>MLQERVYAAVFCVDGKIYVFGGLAPLELDSSPWAEFLDTSMPKEEQQWKALPDPVIRACSRVGCTKLVACPCDSQTILIGCGIRPKMDGVLHNLLGLMAASWWPMSCTHNFADIVDIVFTEDFFMFATSVPHLVHLEDNLFGFFNLLRLCPQEIGVVGCTKVVVSKGCPGMNDYPGRLELRVVGYEAYRCDPIYRLSGVVSMHGSKFRWL</sequence>
<reference evidence="1" key="2">
    <citation type="submission" date="2023-05" db="EMBL/GenBank/DDBJ databases">
        <authorList>
            <person name="Schelkunov M.I."/>
        </authorList>
    </citation>
    <scope>NUCLEOTIDE SEQUENCE</scope>
    <source>
        <strain evidence="1">Hsosn_3</strain>
        <tissue evidence="1">Leaf</tissue>
    </source>
</reference>
<dbReference type="AlphaFoldDB" id="A0AAD8MQB4"/>